<evidence type="ECO:0000313" key="1">
    <source>
        <dbReference type="EMBL" id="CCD46048.1"/>
    </source>
</evidence>
<dbReference type="InParanoid" id="G2Y011"/>
<dbReference type="EMBL" id="FQ790279">
    <property type="protein sequence ID" value="CCD46048.1"/>
    <property type="molecule type" value="Genomic_DNA"/>
</dbReference>
<name>G2Y011_BOTF4</name>
<protein>
    <submittedName>
        <fullName evidence="1">Uncharacterized protein</fullName>
    </submittedName>
</protein>
<proteinExistence type="predicted"/>
<accession>G2Y011</accession>
<dbReference type="HOGENOM" id="CLU_1916763_0_0_1"/>
<gene>
    <name evidence="1" type="ORF">BofuT4_P119810.1</name>
</gene>
<dbReference type="Proteomes" id="UP000008177">
    <property type="component" value="Unplaced contigs"/>
</dbReference>
<sequence length="132" mass="15166">MESNNYRILGTHLYPAVENDIESTLDELKEEFSLNTCDFESSDDIENLSWGKPVLPSRGLYILFWSLVGYIYHHITLRISNRCSVYYERLPANSIMVLDDTCLLNFRSCFTVAHGSSHTSAKSSCLDYALRR</sequence>
<organism evidence="1 2">
    <name type="scientific">Botryotinia fuckeliana (strain T4)</name>
    <name type="common">Noble rot fungus</name>
    <name type="synonym">Botrytis cinerea</name>
    <dbReference type="NCBI Taxonomy" id="999810"/>
    <lineage>
        <taxon>Eukaryota</taxon>
        <taxon>Fungi</taxon>
        <taxon>Dikarya</taxon>
        <taxon>Ascomycota</taxon>
        <taxon>Pezizomycotina</taxon>
        <taxon>Leotiomycetes</taxon>
        <taxon>Helotiales</taxon>
        <taxon>Sclerotiniaceae</taxon>
        <taxon>Botrytis</taxon>
    </lineage>
</organism>
<evidence type="ECO:0000313" key="2">
    <source>
        <dbReference type="Proteomes" id="UP000008177"/>
    </source>
</evidence>
<dbReference type="AlphaFoldDB" id="G2Y011"/>
<reference evidence="2" key="1">
    <citation type="journal article" date="2011" name="PLoS Genet.">
        <title>Genomic analysis of the necrotrophic fungal pathogens Sclerotinia sclerotiorum and Botrytis cinerea.</title>
        <authorList>
            <person name="Amselem J."/>
            <person name="Cuomo C.A."/>
            <person name="van Kan J.A."/>
            <person name="Viaud M."/>
            <person name="Benito E.P."/>
            <person name="Couloux A."/>
            <person name="Coutinho P.M."/>
            <person name="de Vries R.P."/>
            <person name="Dyer P.S."/>
            <person name="Fillinger S."/>
            <person name="Fournier E."/>
            <person name="Gout L."/>
            <person name="Hahn M."/>
            <person name="Kohn L."/>
            <person name="Lapalu N."/>
            <person name="Plummer K.M."/>
            <person name="Pradier J.M."/>
            <person name="Quevillon E."/>
            <person name="Sharon A."/>
            <person name="Simon A."/>
            <person name="ten Have A."/>
            <person name="Tudzynski B."/>
            <person name="Tudzynski P."/>
            <person name="Wincker P."/>
            <person name="Andrew M."/>
            <person name="Anthouard V."/>
            <person name="Beever R.E."/>
            <person name="Beffa R."/>
            <person name="Benoit I."/>
            <person name="Bouzid O."/>
            <person name="Brault B."/>
            <person name="Chen Z."/>
            <person name="Choquer M."/>
            <person name="Collemare J."/>
            <person name="Cotton P."/>
            <person name="Danchin E.G."/>
            <person name="Da Silva C."/>
            <person name="Gautier A."/>
            <person name="Giraud C."/>
            <person name="Giraud T."/>
            <person name="Gonzalez C."/>
            <person name="Grossetete S."/>
            <person name="Guldener U."/>
            <person name="Henrissat B."/>
            <person name="Howlett B.J."/>
            <person name="Kodira C."/>
            <person name="Kretschmer M."/>
            <person name="Lappartient A."/>
            <person name="Leroch M."/>
            <person name="Levis C."/>
            <person name="Mauceli E."/>
            <person name="Neuveglise C."/>
            <person name="Oeser B."/>
            <person name="Pearson M."/>
            <person name="Poulain J."/>
            <person name="Poussereau N."/>
            <person name="Quesneville H."/>
            <person name="Rascle C."/>
            <person name="Schumacher J."/>
            <person name="Segurens B."/>
            <person name="Sexton A."/>
            <person name="Silva E."/>
            <person name="Sirven C."/>
            <person name="Soanes D.M."/>
            <person name="Talbot N.J."/>
            <person name="Templeton M."/>
            <person name="Yandava C."/>
            <person name="Yarden O."/>
            <person name="Zeng Q."/>
            <person name="Rollins J.A."/>
            <person name="Lebrun M.H."/>
            <person name="Dickman M."/>
        </authorList>
    </citation>
    <scope>NUCLEOTIDE SEQUENCE [LARGE SCALE GENOMIC DNA]</scope>
    <source>
        <strain evidence="2">T4</strain>
    </source>
</reference>